<dbReference type="RefSeq" id="WP_076614126.1">
    <property type="nucleotide sequence ID" value="NZ_RHNV01000009.1"/>
</dbReference>
<organism evidence="2 3">
    <name type="scientific">Companilactobacillus allii</name>
    <dbReference type="NCBI Taxonomy" id="1847728"/>
    <lineage>
        <taxon>Bacteria</taxon>
        <taxon>Bacillati</taxon>
        <taxon>Bacillota</taxon>
        <taxon>Bacilli</taxon>
        <taxon>Lactobacillales</taxon>
        <taxon>Lactobacillaceae</taxon>
        <taxon>Companilactobacillus</taxon>
    </lineage>
</organism>
<keyword evidence="1" id="KW-1133">Transmembrane helix</keyword>
<name>A0A1P8Q171_9LACO</name>
<dbReference type="Proteomes" id="UP000187499">
    <property type="component" value="Chromosome"/>
</dbReference>
<gene>
    <name evidence="2" type="ORF">BTM29_03195</name>
</gene>
<feature type="transmembrane region" description="Helical" evidence="1">
    <location>
        <begin position="12"/>
        <end position="28"/>
    </location>
</feature>
<proteinExistence type="predicted"/>
<sequence length="189" mass="21962">MLKFGKKVNFRPLLISILISSIFGLAFGNIFSKYIGLAIFILFFVILFNGYYFFNLPGLFSYWEYNSNIIKFNNIDKYSNRLVMMIFPYITKMKEISINDVISIQIIGSTGKLKSLDFMLPVSTAYGIFYSRMSMIKNPLGVELILKNKERIYLDASRDFTYHPKETVKELNTLISSFDPKVRKTDTLQ</sequence>
<keyword evidence="3" id="KW-1185">Reference proteome</keyword>
<feature type="transmembrane region" description="Helical" evidence="1">
    <location>
        <begin position="34"/>
        <end position="54"/>
    </location>
</feature>
<protein>
    <submittedName>
        <fullName evidence="2">Uncharacterized protein</fullName>
    </submittedName>
</protein>
<dbReference type="EMBL" id="CP019323">
    <property type="protein sequence ID" value="APX71622.1"/>
    <property type="molecule type" value="Genomic_DNA"/>
</dbReference>
<keyword evidence="1" id="KW-0472">Membrane</keyword>
<evidence type="ECO:0000313" key="3">
    <source>
        <dbReference type="Proteomes" id="UP000187499"/>
    </source>
</evidence>
<dbReference type="AlphaFoldDB" id="A0A1P8Q171"/>
<evidence type="ECO:0000313" key="2">
    <source>
        <dbReference type="EMBL" id="APX71622.1"/>
    </source>
</evidence>
<evidence type="ECO:0000256" key="1">
    <source>
        <dbReference type="SAM" id="Phobius"/>
    </source>
</evidence>
<accession>A0A1P8Q171</accession>
<dbReference type="OrthoDB" id="2310386at2"/>
<keyword evidence="1" id="KW-0812">Transmembrane</keyword>
<reference evidence="3" key="1">
    <citation type="submission" date="2016-12" db="EMBL/GenBank/DDBJ databases">
        <authorList>
            <person name="Jung M.Y."/>
            <person name="Lee S.H."/>
        </authorList>
    </citation>
    <scope>NUCLEOTIDE SEQUENCE [LARGE SCALE GENOMIC DNA]</scope>
    <source>
        <strain evidence="3">WiKim39</strain>
    </source>
</reference>
<dbReference type="KEGG" id="lalw:BTM29_03195"/>